<gene>
    <name evidence="3" type="ORF">BDEG_28019</name>
</gene>
<keyword evidence="2" id="KW-1133">Transmembrane helix</keyword>
<feature type="region of interest" description="Disordered" evidence="1">
    <location>
        <begin position="233"/>
        <end position="261"/>
    </location>
</feature>
<dbReference type="EMBL" id="DS022313">
    <property type="protein sequence ID" value="OAJ44830.1"/>
    <property type="molecule type" value="Genomic_DNA"/>
</dbReference>
<dbReference type="PANTHER" id="PTHR28229:SF1">
    <property type="entry name" value="TRANSLOCATION PROTEIN SEC66"/>
    <property type="match status" value="1"/>
</dbReference>
<reference evidence="3 4" key="1">
    <citation type="submission" date="2006-10" db="EMBL/GenBank/DDBJ databases">
        <title>The Genome Sequence of Batrachochytrium dendrobatidis JEL423.</title>
        <authorList>
            <consortium name="The Broad Institute Genome Sequencing Platform"/>
            <person name="Birren B."/>
            <person name="Lander E."/>
            <person name="Galagan J."/>
            <person name="Cuomo C."/>
            <person name="Devon K."/>
            <person name="Jaffe D."/>
            <person name="Butler J."/>
            <person name="Alvarez P."/>
            <person name="Gnerre S."/>
            <person name="Grabherr M."/>
            <person name="Kleber M."/>
            <person name="Mauceli E."/>
            <person name="Brockman W."/>
            <person name="Young S."/>
            <person name="LaButti K."/>
            <person name="Sykes S."/>
            <person name="DeCaprio D."/>
            <person name="Crawford M."/>
            <person name="Koehrsen M."/>
            <person name="Engels R."/>
            <person name="Montgomery P."/>
            <person name="Pearson M."/>
            <person name="Howarth C."/>
            <person name="Larson L."/>
            <person name="White J."/>
            <person name="O'Leary S."/>
            <person name="Kodira C."/>
            <person name="Zeng Q."/>
            <person name="Yandava C."/>
            <person name="Alvarado L."/>
            <person name="Longcore J."/>
            <person name="James T."/>
        </authorList>
    </citation>
    <scope>NUCLEOTIDE SEQUENCE [LARGE SCALE GENOMIC DNA]</scope>
    <source>
        <strain evidence="3 4">JEL423</strain>
    </source>
</reference>
<evidence type="ECO:0000256" key="2">
    <source>
        <dbReference type="SAM" id="Phobius"/>
    </source>
</evidence>
<feature type="region of interest" description="Disordered" evidence="1">
    <location>
        <begin position="313"/>
        <end position="335"/>
    </location>
</feature>
<feature type="compositionally biased region" description="Basic and acidic residues" evidence="1">
    <location>
        <begin position="233"/>
        <end position="246"/>
    </location>
</feature>
<dbReference type="Pfam" id="PF09802">
    <property type="entry name" value="Sec66"/>
    <property type="match status" value="1"/>
</dbReference>
<feature type="transmembrane region" description="Helical" evidence="2">
    <location>
        <begin position="6"/>
        <end position="24"/>
    </location>
</feature>
<accession>A0A177WZJ5</accession>
<evidence type="ECO:0008006" key="5">
    <source>
        <dbReference type="Google" id="ProtNLM"/>
    </source>
</evidence>
<dbReference type="InterPro" id="IPR018624">
    <property type="entry name" value="Sec66"/>
</dbReference>
<dbReference type="VEuPathDB" id="FungiDB:BDEG_28019"/>
<dbReference type="AlphaFoldDB" id="A0A177WZJ5"/>
<keyword evidence="2" id="KW-0472">Membrane</keyword>
<feature type="compositionally biased region" description="Basic and acidic residues" evidence="1">
    <location>
        <begin position="157"/>
        <end position="173"/>
    </location>
</feature>
<sequence length="855" mass="96652">MAASSLWLPLIYVSSLAILFSLFARYNKSRQYIHDHSSSYFPIHLAKYEYEELAEQFSPETESGKMAMTQALVKRAVEDVKRVLRIREEKPPLQQMVREGIVGEDLLDKIVRAEQELEDELQQVIEDSEMYRPGWGKTIFQEVSNIAQKQIQELAKQEASARMEEEMEEKKYSEQFSSSNVRETEKSDSKTYKNRNSENKENATTSNLSEEIEEERIRIEQELLEQEELEKQMADNKGKSGKDKGKGQFPSKPTIEIPMQISLESTATTENPYLDEEELANADVSGQPIRNAQDLFLRNAAIVVAETISAASRSNAKVQSHANEDISGSSVPNSANTQPILEQVKDRIFYAREEVQLALDVTLRLIAARQRQPENPSAVENQLRISNIGRKPSAAPMSRIRDLQYLLSSKAMCLRDASNALSRRAQQLSELVEQEQRFYGQHALALRHHNWPLQPRLGDLVAAILYVDYGFRKAGSRFTGIAEADVLRVPKKTKTTAVDSNEGMMIVPVHQSAMLLDIKFGEVSCLDTASMGPSYIPYALQGTIEHSNDMFSMDLASSRLAVFETELFQQLTKELSMENGIGRQARLTTHAFMLQLDRQNAIYASLSKIYQINLGKTADFSSRLLALRVRLALRSQHNFYGSESTGVFQSAISGFILGRLQDLLELELHNAIQPLKHRLYARVETMHATNTLKPLLHTPQRYSLPTWTVIVLDQSVGSVRLCSNGMFECFSRHSNMTYQHSTIGDVLIFIQVMLSNYVINMITKEACSIFGCGALLGFEKVGQSVTITYAEFSICISIAAHEGSNACFLLSVAKFSWSERLWLYDNHTNRSVRCSQKFMDDVQSILMKLYGVVQK</sequence>
<dbReference type="OrthoDB" id="73168at2759"/>
<feature type="compositionally biased region" description="Basic and acidic residues" evidence="1">
    <location>
        <begin position="182"/>
        <end position="201"/>
    </location>
</feature>
<protein>
    <recommendedName>
        <fullName evidence="5">Mediator complex subunit 17</fullName>
    </recommendedName>
</protein>
<reference evidence="3 4" key="2">
    <citation type="submission" date="2016-05" db="EMBL/GenBank/DDBJ databases">
        <title>Lineage-specific infection strategies underlie the spectrum of fungal disease in amphibians.</title>
        <authorList>
            <person name="Cuomo C.A."/>
            <person name="Farrer R.A."/>
            <person name="James T."/>
            <person name="Longcore J."/>
            <person name="Birren B."/>
        </authorList>
    </citation>
    <scope>NUCLEOTIDE SEQUENCE [LARGE SCALE GENOMIC DNA]</scope>
    <source>
        <strain evidence="3 4">JEL423</strain>
    </source>
</reference>
<evidence type="ECO:0000313" key="4">
    <source>
        <dbReference type="Proteomes" id="UP000077115"/>
    </source>
</evidence>
<evidence type="ECO:0000313" key="3">
    <source>
        <dbReference type="EMBL" id="OAJ44830.1"/>
    </source>
</evidence>
<dbReference type="GO" id="GO:0031207">
    <property type="term" value="C:Sec62/Sec63 complex"/>
    <property type="evidence" value="ECO:0007669"/>
    <property type="project" value="InterPro"/>
</dbReference>
<proteinExistence type="predicted"/>
<feature type="region of interest" description="Disordered" evidence="1">
    <location>
        <begin position="157"/>
        <end position="213"/>
    </location>
</feature>
<organism evidence="3 4">
    <name type="scientific">Batrachochytrium dendrobatidis (strain JEL423)</name>
    <dbReference type="NCBI Taxonomy" id="403673"/>
    <lineage>
        <taxon>Eukaryota</taxon>
        <taxon>Fungi</taxon>
        <taxon>Fungi incertae sedis</taxon>
        <taxon>Chytridiomycota</taxon>
        <taxon>Chytridiomycota incertae sedis</taxon>
        <taxon>Chytridiomycetes</taxon>
        <taxon>Rhizophydiales</taxon>
        <taxon>Rhizophydiales incertae sedis</taxon>
        <taxon>Batrachochytrium</taxon>
    </lineage>
</organism>
<dbReference type="STRING" id="403673.A0A177WZJ5"/>
<evidence type="ECO:0000256" key="1">
    <source>
        <dbReference type="SAM" id="MobiDB-lite"/>
    </source>
</evidence>
<name>A0A177WZJ5_BATDL</name>
<dbReference type="Proteomes" id="UP000077115">
    <property type="component" value="Unassembled WGS sequence"/>
</dbReference>
<dbReference type="PANTHER" id="PTHR28229">
    <property type="entry name" value="TRANSLOCATION PROTEIN SEC66"/>
    <property type="match status" value="1"/>
</dbReference>
<keyword evidence="2" id="KW-0812">Transmembrane</keyword>
<dbReference type="GO" id="GO:0031204">
    <property type="term" value="P:post-translational protein targeting to membrane, translocation"/>
    <property type="evidence" value="ECO:0007669"/>
    <property type="project" value="InterPro"/>
</dbReference>